<protein>
    <recommendedName>
        <fullName evidence="3">Nuclear distribution protein</fullName>
    </recommendedName>
</protein>
<dbReference type="STRING" id="1230097.A0A423XJ84"/>
<sequence>MDENTLDNTTLQTISLLEARLLHIEQILYDSTPAPVAKSTDDDESASESLAHLERRFGSLMSRFRVYADLLRLCTDPNLVEFISSRSWNSNANNPADRTHPTFFQAPTANDPPPSQLDTSALRATVLSFASSFPSTVSALTAVTSDTPVPDPKLSADLVALLPRMKGIEATQLAQEAEIAELRARSERVVRKWYEERVVGYGGFVADVEGRVERVERKVRRAEALREKDGEVD</sequence>
<name>A0A423XJ84_9PEZI</name>
<proteinExistence type="predicted"/>
<dbReference type="EMBL" id="LKEB01000005">
    <property type="protein sequence ID" value="ROW16452.1"/>
    <property type="molecule type" value="Genomic_DNA"/>
</dbReference>
<gene>
    <name evidence="1" type="ORF">VPNG_02751</name>
</gene>
<dbReference type="OrthoDB" id="5403729at2759"/>
<organism evidence="1 2">
    <name type="scientific">Cytospora leucostoma</name>
    <dbReference type="NCBI Taxonomy" id="1230097"/>
    <lineage>
        <taxon>Eukaryota</taxon>
        <taxon>Fungi</taxon>
        <taxon>Dikarya</taxon>
        <taxon>Ascomycota</taxon>
        <taxon>Pezizomycotina</taxon>
        <taxon>Sordariomycetes</taxon>
        <taxon>Sordariomycetidae</taxon>
        <taxon>Diaporthales</taxon>
        <taxon>Cytosporaceae</taxon>
        <taxon>Cytospora</taxon>
    </lineage>
</organism>
<comment type="caution">
    <text evidence="1">The sequence shown here is derived from an EMBL/GenBank/DDBJ whole genome shotgun (WGS) entry which is preliminary data.</text>
</comment>
<keyword evidence="2" id="KW-1185">Reference proteome</keyword>
<accession>A0A423XJ84</accession>
<dbReference type="Proteomes" id="UP000285146">
    <property type="component" value="Unassembled WGS sequence"/>
</dbReference>
<evidence type="ECO:0000313" key="1">
    <source>
        <dbReference type="EMBL" id="ROW16452.1"/>
    </source>
</evidence>
<evidence type="ECO:0000313" key="2">
    <source>
        <dbReference type="Proteomes" id="UP000285146"/>
    </source>
</evidence>
<evidence type="ECO:0008006" key="3">
    <source>
        <dbReference type="Google" id="ProtNLM"/>
    </source>
</evidence>
<reference evidence="1 2" key="1">
    <citation type="submission" date="2015-09" db="EMBL/GenBank/DDBJ databases">
        <title>Host preference determinants of Valsa canker pathogens revealed by comparative genomics.</title>
        <authorList>
            <person name="Yin Z."/>
            <person name="Huang L."/>
        </authorList>
    </citation>
    <scope>NUCLEOTIDE SEQUENCE [LARGE SCALE GENOMIC DNA]</scope>
    <source>
        <strain evidence="1 2">SXYLt</strain>
    </source>
</reference>
<dbReference type="AlphaFoldDB" id="A0A423XJ84"/>
<dbReference type="InParanoid" id="A0A423XJ84"/>